<dbReference type="GO" id="GO:0003886">
    <property type="term" value="F:DNA (cytosine-5-)-methyltransferase activity"/>
    <property type="evidence" value="ECO:0007669"/>
    <property type="project" value="UniProtKB-EC"/>
</dbReference>
<name>A0A0F8XV27_9ZZZZ</name>
<dbReference type="GO" id="GO:0003677">
    <property type="term" value="F:DNA binding"/>
    <property type="evidence" value="ECO:0007669"/>
    <property type="project" value="TreeGrafter"/>
</dbReference>
<reference evidence="5" key="1">
    <citation type="journal article" date="2015" name="Nature">
        <title>Complex archaea that bridge the gap between prokaryotes and eukaryotes.</title>
        <authorList>
            <person name="Spang A."/>
            <person name="Saw J.H."/>
            <person name="Jorgensen S.L."/>
            <person name="Zaremba-Niedzwiedzka K."/>
            <person name="Martijn J."/>
            <person name="Lind A.E."/>
            <person name="van Eijk R."/>
            <person name="Schleper C."/>
            <person name="Guy L."/>
            <person name="Ettema T.J."/>
        </authorList>
    </citation>
    <scope>NUCLEOTIDE SEQUENCE</scope>
</reference>
<dbReference type="PANTHER" id="PTHR10629">
    <property type="entry name" value="CYTOSINE-SPECIFIC METHYLTRANSFERASE"/>
    <property type="match status" value="1"/>
</dbReference>
<organism evidence="5">
    <name type="scientific">marine sediment metagenome</name>
    <dbReference type="NCBI Taxonomy" id="412755"/>
    <lineage>
        <taxon>unclassified sequences</taxon>
        <taxon>metagenomes</taxon>
        <taxon>ecological metagenomes</taxon>
    </lineage>
</organism>
<dbReference type="GO" id="GO:0044027">
    <property type="term" value="P:negative regulation of gene expression via chromosomal CpG island methylation"/>
    <property type="evidence" value="ECO:0007669"/>
    <property type="project" value="TreeGrafter"/>
</dbReference>
<dbReference type="InterPro" id="IPR029063">
    <property type="entry name" value="SAM-dependent_MTases_sf"/>
</dbReference>
<evidence type="ECO:0000256" key="1">
    <source>
        <dbReference type="ARBA" id="ARBA00011975"/>
    </source>
</evidence>
<evidence type="ECO:0000256" key="4">
    <source>
        <dbReference type="ARBA" id="ARBA00022691"/>
    </source>
</evidence>
<dbReference type="GO" id="GO:0032259">
    <property type="term" value="P:methylation"/>
    <property type="evidence" value="ECO:0007669"/>
    <property type="project" value="UniProtKB-KW"/>
</dbReference>
<dbReference type="Pfam" id="PF00145">
    <property type="entry name" value="DNA_methylase"/>
    <property type="match status" value="1"/>
</dbReference>
<dbReference type="Gene3D" id="3.40.50.150">
    <property type="entry name" value="Vaccinia Virus protein VP39"/>
    <property type="match status" value="1"/>
</dbReference>
<evidence type="ECO:0000256" key="3">
    <source>
        <dbReference type="ARBA" id="ARBA00022679"/>
    </source>
</evidence>
<dbReference type="InterPro" id="IPR050390">
    <property type="entry name" value="C5-Methyltransferase"/>
</dbReference>
<feature type="non-terminal residue" evidence="5">
    <location>
        <position position="364"/>
    </location>
</feature>
<accession>A0A0F8XV27</accession>
<dbReference type="PANTHER" id="PTHR10629:SF52">
    <property type="entry name" value="DNA (CYTOSINE-5)-METHYLTRANSFERASE 1"/>
    <property type="match status" value="1"/>
</dbReference>
<dbReference type="InterPro" id="IPR001525">
    <property type="entry name" value="C5_MeTfrase"/>
</dbReference>
<comment type="caution">
    <text evidence="5">The sequence shown here is derived from an EMBL/GenBank/DDBJ whole genome shotgun (WGS) entry which is preliminary data.</text>
</comment>
<protein>
    <recommendedName>
        <fullName evidence="1">DNA (cytosine-5-)-methyltransferase</fullName>
        <ecNumber evidence="1">2.1.1.37</ecNumber>
    </recommendedName>
</protein>
<dbReference type="EC" id="2.1.1.37" evidence="1"/>
<sequence>MKKQTKKTLNFIDLFCGCGGWTEGFAQAGYNCVYSVDNWKPAAITHSLNHPGIEDDDSAKDVLSDEISQKIKFLILISDKLKLIYIKAKTALFSHYKLQNNLVNILKHIKEGKIFSDFIEKIIQIAIDYGYKYHSRANNNSKLIIYKDGSILSNSELKISHALIRGNFKGIEPFLKLYNSLKKAGENDIPVVGIVKDSQSLLLSKLFSPFGSDYHIVRNLALKQQCTYSYLSPVKKIIEPHKNIQIDNYFTFMERGISPLRLEVIPSFKPKNIKNFTEIIENTLRLIYQNENIHEFHKKKYKLPYCILSSDVVSRNMAKDANKLVKKHNIRALVESQRENHSKKPQEIKKRIVELLGDLPRIEL</sequence>
<evidence type="ECO:0000313" key="5">
    <source>
        <dbReference type="EMBL" id="KKK65120.1"/>
    </source>
</evidence>
<keyword evidence="3" id="KW-0808">Transferase</keyword>
<dbReference type="AlphaFoldDB" id="A0A0F8XV27"/>
<gene>
    <name evidence="5" type="ORF">LCGC14_2977350</name>
</gene>
<dbReference type="EMBL" id="LAZR01060708">
    <property type="protein sequence ID" value="KKK65120.1"/>
    <property type="molecule type" value="Genomic_DNA"/>
</dbReference>
<keyword evidence="2" id="KW-0489">Methyltransferase</keyword>
<proteinExistence type="predicted"/>
<dbReference type="SUPFAM" id="SSF53335">
    <property type="entry name" value="S-adenosyl-L-methionine-dependent methyltransferases"/>
    <property type="match status" value="1"/>
</dbReference>
<keyword evidence="4" id="KW-0949">S-adenosyl-L-methionine</keyword>
<evidence type="ECO:0000256" key="2">
    <source>
        <dbReference type="ARBA" id="ARBA00022603"/>
    </source>
</evidence>